<evidence type="ECO:0000256" key="1">
    <source>
        <dbReference type="SAM" id="Phobius"/>
    </source>
</evidence>
<dbReference type="OrthoDB" id="300641at2759"/>
<reference evidence="2 3" key="1">
    <citation type="journal article" date="2015" name="Sci. Rep.">
        <title>Genome of the facultative scuticociliatosis pathogen Pseudocohnilembus persalinus provides insight into its virulence through horizontal gene transfer.</title>
        <authorList>
            <person name="Xiong J."/>
            <person name="Wang G."/>
            <person name="Cheng J."/>
            <person name="Tian M."/>
            <person name="Pan X."/>
            <person name="Warren A."/>
            <person name="Jiang C."/>
            <person name="Yuan D."/>
            <person name="Miao W."/>
        </authorList>
    </citation>
    <scope>NUCLEOTIDE SEQUENCE [LARGE SCALE GENOMIC DNA]</scope>
    <source>
        <strain evidence="2">36N120E</strain>
    </source>
</reference>
<evidence type="ECO:0008006" key="4">
    <source>
        <dbReference type="Google" id="ProtNLM"/>
    </source>
</evidence>
<dbReference type="InterPro" id="IPR006212">
    <property type="entry name" value="Furin_repeat"/>
</dbReference>
<feature type="transmembrane region" description="Helical" evidence="1">
    <location>
        <begin position="1805"/>
        <end position="1825"/>
    </location>
</feature>
<name>A0A0V0QZX0_PSEPJ</name>
<evidence type="ECO:0000313" key="2">
    <source>
        <dbReference type="EMBL" id="KRX07830.1"/>
    </source>
</evidence>
<gene>
    <name evidence="2" type="ORF">PPERSA_07580</name>
</gene>
<accession>A0A0V0QZX0</accession>
<feature type="transmembrane region" description="Helical" evidence="1">
    <location>
        <begin position="1751"/>
        <end position="1774"/>
    </location>
</feature>
<keyword evidence="1" id="KW-0812">Transmembrane</keyword>
<sequence length="2718" mass="314400">MDINQLYCILYLENQEINMLSQSFSQYGYQRRILNQICTIDKLPDINRLNDGEIECVDVIEINQQGIQCQEFIYLYVVDTGDNNLSQFQKICVKCQSGQSDCNCPDQQYYNYETIQCENCPSFCDKCAFDIFSDQQLNCYSCKITGAIPPDCQCQNGYFQIDTQNYCTNCKQMDGANYYYDFQMENPSCEKYVQHSITDTCYYLSNICKKCQENLNFYCEKCTDNLDAENPSICQECQGNNRNLPDCECKDNFIPEKNNEQNCVQCLINQYFDNDKFILKCSSITNIYNSECNSENVCTSCINYNKFCEQCDENQCLLCKENRVPPLCLCENQMVPDQVNTEICIQCNTDQYFSEQQYINNCYDGTNINYDCTQNDVCKSCEDVNTYCIECNQDYCFKCSGDLLPPNCQCPDKQEQTGNICTDCGIREFYDQNTNQCLKCKLQYNKYCLNCDENVCLTCKGDRQPPDCVCNKKFNQIPSNTDDTICTNCDQGTFYSQNLFDLNCSNGLDYDCNQSDVCQSCNFYSQFCLTCDENTCLTCEGDRKPPECMCPYKKLIDQSINNQCTICDNGYYLKQQKYDENCLDSLNYDINCNPANICFQCTDHNQFCKKCNEDQCIQCDGENRMAPDCICENNLVPSSINIKNCVTCPDGKYFSDIYYKNFCLNTDLTPNYSCTETDVCQSCTDFNKYCQKCNQYQCIECQGNRMAPNCICQDDQVPISSQLQNCQSCDDGFYFSDNDYISYCFDGTNVVNIDCDQTQVCLNCNTYNIFCTECNKNECTKCQGNRIPPLCICQEMQVPQQTNTQNCKFCNTNQFYNQALYEANCVSADLLTINYTCDESQVCQECASHWNKFCIECNKNECLKCSGDRIAPNCLCENNLVPDNLTCISCQTGYFYSSTLYQQNCENSGNINYDCEWNDICENCKNQHNKYCKECTENQCTQCEENRIPPLCLCPDKLVPNQSNLNQCVQCGSLEFYSQEQYNNNCYDGVNVIDYDCDQTQICVECTQKHNSYCLNCNEYTCQQCSGDRVIPDCLCGTGLVPDKNDYLNCSLQSGLTSGKTCNSNTFYSTTNFINSCYKQDGEIDYTCTELDICVKCKNEYNSYCKTCSETKCLTCLANRIPPNCLCPDFTITNVANPNGQCIQCPSGYYFSSQLYSDYDCGNPINYQNSNCYSDIICQPCTQYNIYCTECSQYECLLCSGNKRVLPYCNCQFSYVPDPIDPGNCKECDIYANYYFDKKKDGECTHEQKQNQDPGCAYGDICVYLGTILNNYCNFPFYNNSTMELLCYQCLGNRQPPYCQCPDKQMPDPLNDIYCKSCADDQYYDPDQDSCKNQSGITNIYDCQIEDACINCSVAHNKFCIRCTKDECITCQGNRIPPYCKCQDETVTKESDQLNCYQCSSDTYYNTNLDSCALNQNDGLYDCFFENVCTKCTVYNKFCIQCNSSECLECEGNRKNPNCKCPQNTVPETALTASNCQECFSGFYYYQQNDDCRFDVNDQIYDCYQDQICLECNEINYYCTTCNPVEGCLSCDQNRVLNFCKCPLNMVQSDLYQGLCVECAVGTYYDYNKDLCRYDLEDQMDYDSFIENLTCYEKDVCMSCGLINKFCTTCYKQQDRQQLLCTKCEGDLSIVEIGQKDLFGETLTITSCGCPQGYYSFSNDTKVCQECMQNAKCLGFDLIIVDPGYWRYSNQSSEIYECQNNPDVCLGGGDSFTCDQGHVGALCEACDIYGEVWGQTYGKSSQYECIICNKVMIYLKVILYTLCLSILASLMTFFGVKEVQTQIQEESIQKMFGSKFLLKLNTDQLTIYVKIFLSYFSSISILTQLDALDLGFLKNVSDIAGSPSKMIGFSADCFAADIGPSIPVQYIRICYLMAQFICYVLICAFFFLIFRKKLFKTRQVITFYTSSQDKDKYLDPIVYDPSPSINLIIIKIIIFIFVDIQPSFIQVLMDSLSCKNIGSQSFQISDTTLKCTSKKYISWSLYFSLPMIIFWGVMLPTFLVYLLRNYNQKSKFGKEIPKEENKKKQIMPIFQSQKNSKNHHKNKIYQFEQDHALTFLDSYMTKYKYGFLYLEVKNQSAQKQLFPLNFSLQQYSFTPSQIIKNQEKIQDALKNWNIIKLTIFKAFYLKNIKGVDIVKNQVVKQDYFLYSIRFKYPELDKEFKKYILNKKKKELVEFQQFIQTVREKFKKPNQGTFKYGKEFLSSANLLSQNNQDSFSGYQQETQNNYNKLETQRTVLSHINRQRKKQNIKCLDSIMELNQPVKEINFSNNSIVQNEQSIQENLFINDTYSQQSQKIFRQKKNFFQNNKQRGSDDISCTENSNMLASINLSPNNSINHINKIQQSPIKQNKFGNQNQQDAIFFELNSSKKAPNNSIILNNSVISYDIQSSKEIEQEIINQKGYDYVKNQEQKEILNEKNEQQISKIDRQKNQLSNKFLDFICDDTQLNDKKNQNLLNDVDLKNQQNNDIYLEPGFWRINAKSINIYECQNNPEACAGGEGDFICAEGYKGALCESCDFYGEFWEDQYGNTQDYQCGQCQPHSIKLNYPKIDQQLQKYLEEKEKQEKLQFKVFQNQVRSIFLKKQINNNNKYSKIDGKDLFDDQFIKEQKIFNTQNIRDEDDSEFKSFTKLVPSQKNKSIQMQTTKDIKSFDKSLNQRSIDYTINEYEIQKSFVINDSYKTYSESENDEEIKNQEFSYSYKQKNYEQEHIQNNLQKNINCIV</sequence>
<dbReference type="InParanoid" id="A0A0V0QZX0"/>
<dbReference type="EMBL" id="LDAU01000080">
    <property type="protein sequence ID" value="KRX07830.1"/>
    <property type="molecule type" value="Genomic_DNA"/>
</dbReference>
<proteinExistence type="predicted"/>
<keyword evidence="1" id="KW-0472">Membrane</keyword>
<keyword evidence="3" id="KW-1185">Reference proteome</keyword>
<dbReference type="PANTHER" id="PTHR11319:SF35">
    <property type="entry name" value="OUTER MEMBRANE PROTEIN PMPC-RELATED"/>
    <property type="match status" value="1"/>
</dbReference>
<dbReference type="OMA" id="CSEPVCF"/>
<dbReference type="Proteomes" id="UP000054937">
    <property type="component" value="Unassembled WGS sequence"/>
</dbReference>
<feature type="transmembrane region" description="Helical" evidence="1">
    <location>
        <begin position="1979"/>
        <end position="2003"/>
    </location>
</feature>
<keyword evidence="1" id="KW-1133">Transmembrane helix</keyword>
<protein>
    <recommendedName>
        <fullName evidence="4">Insulin-like growth factor binding protein, N-terminal</fullName>
    </recommendedName>
</protein>
<evidence type="ECO:0000313" key="3">
    <source>
        <dbReference type="Proteomes" id="UP000054937"/>
    </source>
</evidence>
<comment type="caution">
    <text evidence="2">The sequence shown here is derived from an EMBL/GenBank/DDBJ whole genome shotgun (WGS) entry which is preliminary data.</text>
</comment>
<dbReference type="PANTHER" id="PTHR11319">
    <property type="entry name" value="G PROTEIN-COUPLED RECEPTOR-RELATED"/>
    <property type="match status" value="1"/>
</dbReference>
<feature type="transmembrane region" description="Helical" evidence="1">
    <location>
        <begin position="1866"/>
        <end position="1890"/>
    </location>
</feature>
<organism evidence="2 3">
    <name type="scientific">Pseudocohnilembus persalinus</name>
    <name type="common">Ciliate</name>
    <dbReference type="NCBI Taxonomy" id="266149"/>
    <lineage>
        <taxon>Eukaryota</taxon>
        <taxon>Sar</taxon>
        <taxon>Alveolata</taxon>
        <taxon>Ciliophora</taxon>
        <taxon>Intramacronucleata</taxon>
        <taxon>Oligohymenophorea</taxon>
        <taxon>Scuticociliatia</taxon>
        <taxon>Philasterida</taxon>
        <taxon>Pseudocohnilembidae</taxon>
        <taxon>Pseudocohnilembus</taxon>
    </lineage>
</organism>
<dbReference type="SMART" id="SM00261">
    <property type="entry name" value="FU"/>
    <property type="match status" value="8"/>
</dbReference>